<feature type="compositionally biased region" description="Polar residues" evidence="1">
    <location>
        <begin position="932"/>
        <end position="941"/>
    </location>
</feature>
<feature type="region of interest" description="Disordered" evidence="1">
    <location>
        <begin position="866"/>
        <end position="916"/>
    </location>
</feature>
<dbReference type="AlphaFoldDB" id="A0AAJ8JUR4"/>
<dbReference type="Gene3D" id="1.25.40.90">
    <property type="match status" value="1"/>
</dbReference>
<feature type="region of interest" description="Disordered" evidence="1">
    <location>
        <begin position="289"/>
        <end position="332"/>
    </location>
</feature>
<feature type="compositionally biased region" description="Basic residues" evidence="1">
    <location>
        <begin position="61"/>
        <end position="72"/>
    </location>
</feature>
<proteinExistence type="predicted"/>
<dbReference type="GeneID" id="91088275"/>
<feature type="compositionally biased region" description="Basic and acidic residues" evidence="1">
    <location>
        <begin position="1073"/>
        <end position="1083"/>
    </location>
</feature>
<sequence length="1132" mass="124915">MKRIFRSSKSPQVDPFSPPESPASILQPEGSNLQYQTEKRHPTLFGGSADKNDVQSTNSHHNPKWSFGHHHKPDIVPYTADPGADATSVPAPVRVLGRKGTLKGGKVETGHPHEHKWGLGNRHRPEVTPFPANAESDSVPAPQASLDRRVSKKAGKSSAAPSMLEIKQMQEHERNRAQNQDDKSGQKRIPQPPPVKIAQRKSRGYQSSPSPDDWTFVSANGAVQDHEYLPQPLAVPNASLAQPHNKTKSSLADQSHDDQLPPGARALTSASNKSSYPLHMRYSQSNVQITTPISDDISSSSAKNGRDRGYSSPATSAVSQLDVHDSNSQNHLHNDAHIPQQVVHTAIGLPSEQLIMFPLSRPYTPSSDQAVPTANTASLGPSRRDSYPDESAVNSNKPFDFNTTAGKDLPSERKGKEEVPPEKEKEKKRFWQMGRTDRKTKEKSKGQLGTDHTVGHGQMQNSQSWPQADCRTSFDESRKSIGVWQETENNSTSAHGHSRDEEQSRGSRLLGLDLGGRRESNMGTSNITQVNDVSSAIRLLCGANDPSSAAIYEVCDRINMSNDYETIGKETARALRKEFKHGNEEERRNAIKVWLLMMRNVSKGFRSCASNKKFFQTLEPILFASPAKPMVSPSVHRLLTDVIADLTYTYGTEKGCEMLLEAWRKIKLPQEPECGRPLSADHPILNPDPSPLAPELANLQIRQPPDNQTHSSQTQVPSRLPRHDQSPYRGPGYTNLPSHLEDLKRLVEECTAAKESAKVLNDALVYTRPEELNHKPIIREFYQKVFHAHESLTNQMDWAQAEAARSRERYVNLAAEKMQSPDNATMESTLEEKALAALFDAHGVLADVMHQHDQLERLAEDEREFREVQERSKKETKIDRNALYQGLEPPPSHLQPSSSRSPSPTPSVPLPDTSRLLASNNPFAKLQNQFHSYKPCTSSPDMHTAMQLPKIPGSPVRTGSHFGAGKQKMGGPRPLPNPVKGFAGVKTSLSQTGSQTSLNTASGVTMETAPSGNGTGGSSLESGPQTDKDQEMDKDDLSKVPINPSQKALGKRRAVIDQDNDFDPNDLFNADPTDPRTRERDNGDDTSDESLLADTVYTSKPVVYAYDAYEEKLNELKRLKEGQRGAVGGRSG</sequence>
<feature type="region of interest" description="Disordered" evidence="1">
    <location>
        <begin position="932"/>
        <end position="1093"/>
    </location>
</feature>
<feature type="compositionally biased region" description="Basic and acidic residues" evidence="1">
    <location>
        <begin position="866"/>
        <end position="880"/>
    </location>
</feature>
<dbReference type="InterPro" id="IPR002014">
    <property type="entry name" value="VHS_dom"/>
</dbReference>
<feature type="compositionally biased region" description="Basic and acidic residues" evidence="1">
    <location>
        <begin position="1026"/>
        <end position="1038"/>
    </location>
</feature>
<dbReference type="Pfam" id="PF00790">
    <property type="entry name" value="VHS"/>
    <property type="match status" value="1"/>
</dbReference>
<dbReference type="GO" id="GO:0030479">
    <property type="term" value="C:actin cortical patch"/>
    <property type="evidence" value="ECO:0007669"/>
    <property type="project" value="TreeGrafter"/>
</dbReference>
<evidence type="ECO:0000313" key="3">
    <source>
        <dbReference type="EMBL" id="WVN88851.1"/>
    </source>
</evidence>
<dbReference type="InterPro" id="IPR045007">
    <property type="entry name" value="LSB5"/>
</dbReference>
<accession>A0AAJ8JUR4</accession>
<dbReference type="GO" id="GO:0035091">
    <property type="term" value="F:phosphatidylinositol binding"/>
    <property type="evidence" value="ECO:0007669"/>
    <property type="project" value="InterPro"/>
</dbReference>
<evidence type="ECO:0000313" key="4">
    <source>
        <dbReference type="Proteomes" id="UP000094043"/>
    </source>
</evidence>
<feature type="compositionally biased region" description="Polar residues" evidence="1">
    <location>
        <begin position="363"/>
        <end position="379"/>
    </location>
</feature>
<dbReference type="PROSITE" id="PS50179">
    <property type="entry name" value="VHS"/>
    <property type="match status" value="1"/>
</dbReference>
<keyword evidence="4" id="KW-1185">Reference proteome</keyword>
<name>A0AAJ8JUR4_9TREE</name>
<dbReference type="PANTHER" id="PTHR47789:SF2">
    <property type="entry name" value="VHS DOMAIN-CONTAINING PROTEIN"/>
    <property type="match status" value="1"/>
</dbReference>
<protein>
    <recommendedName>
        <fullName evidence="2">VHS domain-containing protein</fullName>
    </recommendedName>
</protein>
<feature type="region of interest" description="Disordered" evidence="1">
    <location>
        <begin position="485"/>
        <end position="506"/>
    </location>
</feature>
<feature type="compositionally biased region" description="Polar residues" evidence="1">
    <location>
        <begin position="242"/>
        <end position="253"/>
    </location>
</feature>
<feature type="compositionally biased region" description="Polar residues" evidence="1">
    <location>
        <begin position="1001"/>
        <end position="1025"/>
    </location>
</feature>
<dbReference type="GO" id="GO:0007015">
    <property type="term" value="P:actin filament organization"/>
    <property type="evidence" value="ECO:0007669"/>
    <property type="project" value="InterPro"/>
</dbReference>
<dbReference type="Proteomes" id="UP000094043">
    <property type="component" value="Chromosome 4"/>
</dbReference>
<dbReference type="InterPro" id="IPR008942">
    <property type="entry name" value="ENTH_VHS"/>
</dbReference>
<feature type="compositionally biased region" description="Basic and acidic residues" evidence="1">
    <location>
        <begin position="168"/>
        <end position="185"/>
    </location>
</feature>
<feature type="domain" description="VHS" evidence="2">
    <location>
        <begin position="545"/>
        <end position="667"/>
    </location>
</feature>
<dbReference type="GO" id="GO:0051666">
    <property type="term" value="P:actin cortical patch localization"/>
    <property type="evidence" value="ECO:0007669"/>
    <property type="project" value="TreeGrafter"/>
</dbReference>
<dbReference type="PANTHER" id="PTHR47789">
    <property type="entry name" value="LAS SEVENTEEN-BINDING PROTEIN 5"/>
    <property type="match status" value="1"/>
</dbReference>
<feature type="compositionally biased region" description="Low complexity" evidence="1">
    <location>
        <begin position="987"/>
        <end position="1000"/>
    </location>
</feature>
<feature type="compositionally biased region" description="Basic and acidic residues" evidence="1">
    <location>
        <begin position="409"/>
        <end position="445"/>
    </location>
</feature>
<feature type="region of interest" description="Disordered" evidence="1">
    <location>
        <begin position="363"/>
        <end position="472"/>
    </location>
</feature>
<dbReference type="GO" id="GO:0043130">
    <property type="term" value="F:ubiquitin binding"/>
    <property type="evidence" value="ECO:0007669"/>
    <property type="project" value="InterPro"/>
</dbReference>
<dbReference type="GO" id="GO:0007034">
    <property type="term" value="P:vacuolar transport"/>
    <property type="evidence" value="ECO:0007669"/>
    <property type="project" value="UniProtKB-ARBA"/>
</dbReference>
<dbReference type="EMBL" id="CP143787">
    <property type="protein sequence ID" value="WVN88851.1"/>
    <property type="molecule type" value="Genomic_DNA"/>
</dbReference>
<evidence type="ECO:0000259" key="2">
    <source>
        <dbReference type="PROSITE" id="PS50179"/>
    </source>
</evidence>
<dbReference type="SUPFAM" id="SSF48464">
    <property type="entry name" value="ENTH/VHS domain"/>
    <property type="match status" value="1"/>
</dbReference>
<organism evidence="3 4">
    <name type="scientific">Cryptococcus depauperatus CBS 7841</name>
    <dbReference type="NCBI Taxonomy" id="1295531"/>
    <lineage>
        <taxon>Eukaryota</taxon>
        <taxon>Fungi</taxon>
        <taxon>Dikarya</taxon>
        <taxon>Basidiomycota</taxon>
        <taxon>Agaricomycotina</taxon>
        <taxon>Tremellomycetes</taxon>
        <taxon>Tremellales</taxon>
        <taxon>Cryptococcaceae</taxon>
        <taxon>Cryptococcus</taxon>
    </lineage>
</organism>
<reference evidence="3" key="2">
    <citation type="journal article" date="2022" name="Elife">
        <title>Obligate sexual reproduction of a homothallic fungus closely related to the Cryptococcus pathogenic species complex.</title>
        <authorList>
            <person name="Passer A.R."/>
            <person name="Clancey S.A."/>
            <person name="Shea T."/>
            <person name="David-Palma M."/>
            <person name="Averette A.F."/>
            <person name="Boekhout T."/>
            <person name="Porcel B.M."/>
            <person name="Nowrousian M."/>
            <person name="Cuomo C.A."/>
            <person name="Sun S."/>
            <person name="Heitman J."/>
            <person name="Coelho M.A."/>
        </authorList>
    </citation>
    <scope>NUCLEOTIDE SEQUENCE</scope>
    <source>
        <strain evidence="3">CBS 7841</strain>
    </source>
</reference>
<dbReference type="CDD" id="cd21383">
    <property type="entry name" value="GAT_GGA_Tom1-like"/>
    <property type="match status" value="1"/>
</dbReference>
<evidence type="ECO:0000256" key="1">
    <source>
        <dbReference type="SAM" id="MobiDB-lite"/>
    </source>
</evidence>
<feature type="region of interest" description="Disordered" evidence="1">
    <location>
        <begin position="1"/>
        <end position="219"/>
    </location>
</feature>
<feature type="compositionally biased region" description="Polar residues" evidence="1">
    <location>
        <begin position="486"/>
        <end position="495"/>
    </location>
</feature>
<dbReference type="KEGG" id="cdep:91088275"/>
<dbReference type="GO" id="GO:0006897">
    <property type="term" value="P:endocytosis"/>
    <property type="evidence" value="ECO:0007669"/>
    <property type="project" value="InterPro"/>
</dbReference>
<gene>
    <name evidence="3" type="ORF">L203_104065</name>
</gene>
<feature type="region of interest" description="Disordered" evidence="1">
    <location>
        <begin position="703"/>
        <end position="737"/>
    </location>
</feature>
<feature type="compositionally biased region" description="Basic and acidic residues" evidence="1">
    <location>
        <begin position="105"/>
        <end position="117"/>
    </location>
</feature>
<reference evidence="3" key="3">
    <citation type="submission" date="2024-01" db="EMBL/GenBank/DDBJ databases">
        <authorList>
            <person name="Coelho M.A."/>
            <person name="David-Palma M."/>
            <person name="Shea T."/>
            <person name="Sun S."/>
            <person name="Cuomo C.A."/>
            <person name="Heitman J."/>
        </authorList>
    </citation>
    <scope>NUCLEOTIDE SEQUENCE</scope>
    <source>
        <strain evidence="3">CBS 7841</strain>
    </source>
</reference>
<reference evidence="3" key="1">
    <citation type="submission" date="2016-06" db="EMBL/GenBank/DDBJ databases">
        <authorList>
            <person name="Cuomo C."/>
            <person name="Litvintseva A."/>
            <person name="Heitman J."/>
            <person name="Chen Y."/>
            <person name="Sun S."/>
            <person name="Springer D."/>
            <person name="Dromer F."/>
            <person name="Young S."/>
            <person name="Zeng Q."/>
            <person name="Chapman S."/>
            <person name="Gujja S."/>
            <person name="Saif S."/>
            <person name="Birren B."/>
        </authorList>
    </citation>
    <scope>NUCLEOTIDE SEQUENCE</scope>
    <source>
        <strain evidence="3">CBS 7841</strain>
    </source>
</reference>
<feature type="compositionally biased region" description="Polar residues" evidence="1">
    <location>
        <begin position="705"/>
        <end position="717"/>
    </location>
</feature>
<feature type="compositionally biased region" description="Polar residues" evidence="1">
    <location>
        <begin position="392"/>
        <end position="405"/>
    </location>
</feature>
<feature type="region of interest" description="Disordered" evidence="1">
    <location>
        <begin position="242"/>
        <end position="275"/>
    </location>
</feature>
<dbReference type="RefSeq" id="XP_066069551.1">
    <property type="nucleotide sequence ID" value="XM_066213454.1"/>
</dbReference>